<evidence type="ECO:0000313" key="4">
    <source>
        <dbReference type="Proteomes" id="UP000218209"/>
    </source>
</evidence>
<feature type="chain" id="PRO_5010878987" evidence="2">
    <location>
        <begin position="22"/>
        <end position="298"/>
    </location>
</feature>
<feature type="signal peptide" evidence="2">
    <location>
        <begin position="1"/>
        <end position="21"/>
    </location>
</feature>
<gene>
    <name evidence="3" type="ORF">BU14_0546s0012</name>
</gene>
<sequence>MLNVSCSTCLVQLVLSATSFAQVADRVSIVGGCVPRRRRSGGARVGRQAPKGAPACATEGGLRLDEADAAARLVWLCGGRGGDRLRCKRCRGVPVGAVCRSVRRGTTVIEKNKKETALARAGHDKRSQTIPPHLMQADGCACYAGQPPPRRGAPPPPPPPLPLSRGPRTPLPAPGAYPHTRSCTRHTRFARRGPTRHKCTRCTAASSRGRRPRRVRPTGACRRPRRWQRWARRQRRQRLTRRPRRRTSRRTRRTGQRRPTRRTRRTARRTTGTGRGWGRRRPRRRRRGGQRRPRRPTG</sequence>
<feature type="compositionally biased region" description="Basic residues" evidence="1">
    <location>
        <begin position="277"/>
        <end position="298"/>
    </location>
</feature>
<feature type="compositionally biased region" description="Pro residues" evidence="1">
    <location>
        <begin position="146"/>
        <end position="162"/>
    </location>
</feature>
<feature type="region of interest" description="Disordered" evidence="1">
    <location>
        <begin position="138"/>
        <end position="298"/>
    </location>
</feature>
<evidence type="ECO:0000256" key="2">
    <source>
        <dbReference type="SAM" id="SignalP"/>
    </source>
</evidence>
<proteinExistence type="predicted"/>
<organism evidence="3 4">
    <name type="scientific">Porphyra umbilicalis</name>
    <name type="common">Purple laver</name>
    <name type="synonym">Red alga</name>
    <dbReference type="NCBI Taxonomy" id="2786"/>
    <lineage>
        <taxon>Eukaryota</taxon>
        <taxon>Rhodophyta</taxon>
        <taxon>Bangiophyceae</taxon>
        <taxon>Bangiales</taxon>
        <taxon>Bangiaceae</taxon>
        <taxon>Porphyra</taxon>
    </lineage>
</organism>
<dbReference type="Proteomes" id="UP000218209">
    <property type="component" value="Unassembled WGS sequence"/>
</dbReference>
<name>A0A1X6NS07_PORUM</name>
<dbReference type="EMBL" id="KV919142">
    <property type="protein sequence ID" value="OSX71372.1"/>
    <property type="molecule type" value="Genomic_DNA"/>
</dbReference>
<accession>A0A1X6NS07</accession>
<keyword evidence="4" id="KW-1185">Reference proteome</keyword>
<evidence type="ECO:0000313" key="3">
    <source>
        <dbReference type="EMBL" id="OSX71372.1"/>
    </source>
</evidence>
<feature type="compositionally biased region" description="Basic residues" evidence="1">
    <location>
        <begin position="182"/>
        <end position="200"/>
    </location>
</feature>
<feature type="compositionally biased region" description="Basic residues" evidence="1">
    <location>
        <begin position="208"/>
        <end position="268"/>
    </location>
</feature>
<reference evidence="3 4" key="1">
    <citation type="submission" date="2017-03" db="EMBL/GenBank/DDBJ databases">
        <title>WGS assembly of Porphyra umbilicalis.</title>
        <authorList>
            <person name="Brawley S.H."/>
            <person name="Blouin N.A."/>
            <person name="Ficko-Blean E."/>
            <person name="Wheeler G.L."/>
            <person name="Lohr M."/>
            <person name="Goodson H.V."/>
            <person name="Jenkins J.W."/>
            <person name="Blaby-Haas C.E."/>
            <person name="Helliwell K.E."/>
            <person name="Chan C."/>
            <person name="Marriage T."/>
            <person name="Bhattacharya D."/>
            <person name="Klein A.S."/>
            <person name="Badis Y."/>
            <person name="Brodie J."/>
            <person name="Cao Y."/>
            <person name="Collen J."/>
            <person name="Dittami S.M."/>
            <person name="Gachon C.M."/>
            <person name="Green B.R."/>
            <person name="Karpowicz S."/>
            <person name="Kim J.W."/>
            <person name="Kudahl U."/>
            <person name="Lin S."/>
            <person name="Michel G."/>
            <person name="Mittag M."/>
            <person name="Olson B.J."/>
            <person name="Pangilinan J."/>
            <person name="Peng Y."/>
            <person name="Qiu H."/>
            <person name="Shu S."/>
            <person name="Singer J.T."/>
            <person name="Smith A.G."/>
            <person name="Sprecher B.N."/>
            <person name="Wagner V."/>
            <person name="Wang W."/>
            <person name="Wang Z.-Y."/>
            <person name="Yan J."/>
            <person name="Yarish C."/>
            <person name="Zoeuner-Riek S."/>
            <person name="Zhuang Y."/>
            <person name="Zou Y."/>
            <person name="Lindquist E.A."/>
            <person name="Grimwood J."/>
            <person name="Barry K."/>
            <person name="Rokhsar D.S."/>
            <person name="Schmutz J."/>
            <person name="Stiller J.W."/>
            <person name="Grossman A.R."/>
            <person name="Prochnik S.E."/>
        </authorList>
    </citation>
    <scope>NUCLEOTIDE SEQUENCE [LARGE SCALE GENOMIC DNA]</scope>
    <source>
        <strain evidence="3">4086291</strain>
    </source>
</reference>
<dbReference type="AlphaFoldDB" id="A0A1X6NS07"/>
<keyword evidence="2" id="KW-0732">Signal</keyword>
<evidence type="ECO:0000256" key="1">
    <source>
        <dbReference type="SAM" id="MobiDB-lite"/>
    </source>
</evidence>
<protein>
    <submittedName>
        <fullName evidence="3">Uncharacterized protein</fullName>
    </submittedName>
</protein>